<evidence type="ECO:0000313" key="1">
    <source>
        <dbReference type="EMBL" id="DAG04944.1"/>
    </source>
</evidence>
<sequence>MFPHVVTVFNSYEDDDLKMHNSITILRGVLLDVSKGTNVAKTGLADADAATLYIPFSVDAVSTTGDKKTYVEPKVFYAAKDQQGLWTLDSGGQSNSTSTYFVKGEVSEMMSLAQLQEKYDYAFDVNTVDVRDFGGDMRHFQVGAK</sequence>
<protein>
    <submittedName>
        <fullName evidence="1">Uncharacterized protein</fullName>
    </submittedName>
</protein>
<accession>A0A8S5VE37</accession>
<proteinExistence type="predicted"/>
<dbReference type="EMBL" id="BK016246">
    <property type="protein sequence ID" value="DAG04944.1"/>
    <property type="molecule type" value="Genomic_DNA"/>
</dbReference>
<name>A0A8S5VE37_9CAUD</name>
<reference evidence="1" key="1">
    <citation type="journal article" date="2021" name="Proc. Natl. Acad. Sci. U.S.A.">
        <title>A Catalog of Tens of Thousands of Viruses from Human Metagenomes Reveals Hidden Associations with Chronic Diseases.</title>
        <authorList>
            <person name="Tisza M.J."/>
            <person name="Buck C.B."/>
        </authorList>
    </citation>
    <scope>NUCLEOTIDE SEQUENCE</scope>
    <source>
        <strain evidence="1">CtClL93</strain>
    </source>
</reference>
<organism evidence="1">
    <name type="scientific">Siphoviridae sp. ctClL93</name>
    <dbReference type="NCBI Taxonomy" id="2825381"/>
    <lineage>
        <taxon>Viruses</taxon>
        <taxon>Duplodnaviria</taxon>
        <taxon>Heunggongvirae</taxon>
        <taxon>Uroviricota</taxon>
        <taxon>Caudoviricetes</taxon>
    </lineage>
</organism>